<keyword evidence="3 6" id="KW-1133">Transmembrane helix</keyword>
<dbReference type="RefSeq" id="WP_094504154.1">
    <property type="nucleotide sequence ID" value="NZ_NGPH01000030.1"/>
</dbReference>
<evidence type="ECO:0000256" key="2">
    <source>
        <dbReference type="ARBA" id="ARBA00022692"/>
    </source>
</evidence>
<dbReference type="AlphaFoldDB" id="A0A256VIP9"/>
<feature type="transmembrane region" description="Helical" evidence="6">
    <location>
        <begin position="89"/>
        <end position="106"/>
    </location>
</feature>
<reference evidence="8" key="1">
    <citation type="submission" date="2017-05" db="EMBL/GenBank/DDBJ databases">
        <authorList>
            <person name="Lin X.B."/>
            <person name="Stothard P."/>
            <person name="Tasseva G."/>
            <person name="Walter J."/>
        </authorList>
    </citation>
    <scope>NUCLEOTIDE SEQUENCE [LARGE SCALE GENOMIC DNA]</scope>
    <source>
        <strain evidence="8">103v</strain>
    </source>
</reference>
<comment type="similarity">
    <text evidence="5">Belongs to the bacteriophage holin family. Cp-1 holin subfamily.</text>
</comment>
<evidence type="ECO:0000256" key="6">
    <source>
        <dbReference type="SAM" id="Phobius"/>
    </source>
</evidence>
<evidence type="ECO:0000256" key="5">
    <source>
        <dbReference type="ARBA" id="ARBA00023600"/>
    </source>
</evidence>
<evidence type="ECO:0000256" key="3">
    <source>
        <dbReference type="ARBA" id="ARBA00022989"/>
    </source>
</evidence>
<dbReference type="Proteomes" id="UP000216122">
    <property type="component" value="Unassembled WGS sequence"/>
</dbReference>
<evidence type="ECO:0000256" key="1">
    <source>
        <dbReference type="ARBA" id="ARBA00004141"/>
    </source>
</evidence>
<dbReference type="Pfam" id="PF05105">
    <property type="entry name" value="Phage_holin_4_1"/>
    <property type="match status" value="1"/>
</dbReference>
<reference evidence="7 8" key="2">
    <citation type="submission" date="2017-09" db="EMBL/GenBank/DDBJ databases">
        <title>Tripartite evolution among Lactobacillus johnsonii, Lactobacillus taiwanensis, Lactobacillus reuteri and their rodent host.</title>
        <authorList>
            <person name="Wang T."/>
            <person name="Knowles S."/>
            <person name="Cheng C."/>
        </authorList>
    </citation>
    <scope>NUCLEOTIDE SEQUENCE [LARGE SCALE GENOMIC DNA]</scope>
    <source>
        <strain evidence="7 8">103v</strain>
    </source>
</reference>
<keyword evidence="2 6" id="KW-0812">Transmembrane</keyword>
<dbReference type="InterPro" id="IPR006480">
    <property type="entry name" value="Phage_holin_4_1"/>
</dbReference>
<dbReference type="EMBL" id="NGQC01000031">
    <property type="protein sequence ID" value="OYT03606.1"/>
    <property type="molecule type" value="Genomic_DNA"/>
</dbReference>
<keyword evidence="4 6" id="KW-0472">Membrane</keyword>
<evidence type="ECO:0000256" key="4">
    <source>
        <dbReference type="ARBA" id="ARBA00023136"/>
    </source>
</evidence>
<dbReference type="NCBIfam" id="TIGR01593">
    <property type="entry name" value="holin_tox_secr"/>
    <property type="match status" value="1"/>
</dbReference>
<comment type="subcellular location">
    <subcellularLocation>
        <location evidence="1">Membrane</location>
        <topology evidence="1">Multi-pass membrane protein</topology>
    </subcellularLocation>
</comment>
<evidence type="ECO:0000313" key="7">
    <source>
        <dbReference type="EMBL" id="OYT03606.1"/>
    </source>
</evidence>
<dbReference type="GO" id="GO:0016020">
    <property type="term" value="C:membrane"/>
    <property type="evidence" value="ECO:0007669"/>
    <property type="project" value="UniProtKB-SubCell"/>
</dbReference>
<feature type="transmembrane region" description="Helical" evidence="6">
    <location>
        <begin position="29"/>
        <end position="47"/>
    </location>
</feature>
<comment type="caution">
    <text evidence="7">The sequence shown here is derived from an EMBL/GenBank/DDBJ whole genome shotgun (WGS) entry which is preliminary data.</text>
</comment>
<evidence type="ECO:0000313" key="8">
    <source>
        <dbReference type="Proteomes" id="UP000216122"/>
    </source>
</evidence>
<name>A0A256VIP9_LIMRT</name>
<accession>A0A256VIP9</accession>
<organism evidence="7 8">
    <name type="scientific">Limosilactobacillus reuteri</name>
    <name type="common">Lactobacillus reuteri</name>
    <dbReference type="NCBI Taxonomy" id="1598"/>
    <lineage>
        <taxon>Bacteria</taxon>
        <taxon>Bacillati</taxon>
        <taxon>Bacillota</taxon>
        <taxon>Bacilli</taxon>
        <taxon>Lactobacillales</taxon>
        <taxon>Lactobacillaceae</taxon>
        <taxon>Limosilactobacillus</taxon>
    </lineage>
</organism>
<sequence length="139" mass="16055">MRLLLTQLPQHVLYIQYFASMIDNMLIEWLVWAIVVDIVTGFFKSIITHRTTSSKGTAGLLKHAAVIILTLTVYPMLELCGLGQAGDSLVFFFFLFYLVSIVENWGQMGLPLPSWVKDHIYKLSKDYLEKEEKQHEHNH</sequence>
<feature type="transmembrane region" description="Helical" evidence="6">
    <location>
        <begin position="59"/>
        <end position="77"/>
    </location>
</feature>
<gene>
    <name evidence="7" type="ORF">CBG21_04875</name>
</gene>
<protein>
    <submittedName>
        <fullName evidence="7">Holin</fullName>
    </submittedName>
</protein>
<proteinExistence type="inferred from homology"/>